<evidence type="ECO:0000313" key="2">
    <source>
        <dbReference type="Proteomes" id="UP001274321"/>
    </source>
</evidence>
<reference evidence="1 2" key="1">
    <citation type="submission" date="2023-11" db="EMBL/GenBank/DDBJ databases">
        <authorList>
            <person name="Bao R."/>
        </authorList>
    </citation>
    <scope>NUCLEOTIDE SEQUENCE [LARGE SCALE GENOMIC DNA]</scope>
    <source>
        <strain evidence="1 2">PJ23</strain>
    </source>
</reference>
<organism evidence="1 2">
    <name type="scientific">Terrihabitans rhizophilus</name>
    <dbReference type="NCBI Taxonomy" id="3092662"/>
    <lineage>
        <taxon>Bacteria</taxon>
        <taxon>Pseudomonadati</taxon>
        <taxon>Pseudomonadota</taxon>
        <taxon>Alphaproteobacteria</taxon>
        <taxon>Hyphomicrobiales</taxon>
        <taxon>Terrihabitans</taxon>
    </lineage>
</organism>
<evidence type="ECO:0008006" key="3">
    <source>
        <dbReference type="Google" id="ProtNLM"/>
    </source>
</evidence>
<comment type="caution">
    <text evidence="1">The sequence shown here is derived from an EMBL/GenBank/DDBJ whole genome shotgun (WGS) entry which is preliminary data.</text>
</comment>
<protein>
    <recommendedName>
        <fullName evidence="3">DUF1330 domain-containing protein</fullName>
    </recommendedName>
</protein>
<dbReference type="Proteomes" id="UP001274321">
    <property type="component" value="Unassembled WGS sequence"/>
</dbReference>
<keyword evidence="2" id="KW-1185">Reference proteome</keyword>
<dbReference type="EMBL" id="JAXAFJ010000008">
    <property type="protein sequence ID" value="MDX6806999.1"/>
    <property type="molecule type" value="Genomic_DNA"/>
</dbReference>
<sequence length="103" mass="11833">MPHLVTILLPLQFKHGGEVPSERFDAVKHHLTERHGGLTAHTRAPAEGRWTGGNDGVAQDDIVVFEVMVGDLDRDWWRAYRRGLERDFEQDEIVIRVHEVEVL</sequence>
<proteinExistence type="predicted"/>
<accession>A0ABU4RQ89</accession>
<gene>
    <name evidence="1" type="ORF">SCD90_13075</name>
</gene>
<name>A0ABU4RQ89_9HYPH</name>
<dbReference type="RefSeq" id="WP_319845123.1">
    <property type="nucleotide sequence ID" value="NZ_JAXAFJ010000008.1"/>
</dbReference>
<evidence type="ECO:0000313" key="1">
    <source>
        <dbReference type="EMBL" id="MDX6806999.1"/>
    </source>
</evidence>